<accession>A0A2K3QBH5</accession>
<reference evidence="2 3" key="1">
    <citation type="submission" date="2017-08" db="EMBL/GenBank/DDBJ databases">
        <title>Harnessing the power of phylogenomics to disentangle the directionality and signatures of interkingdom host jumping in the parasitic fungal genus Tolypocladium.</title>
        <authorList>
            <person name="Quandt C.A."/>
            <person name="Patterson W."/>
            <person name="Spatafora J.W."/>
        </authorList>
    </citation>
    <scope>NUCLEOTIDE SEQUENCE [LARGE SCALE GENOMIC DNA]</scope>
    <source>
        <strain evidence="2 3">CBS 113982</strain>
    </source>
</reference>
<dbReference type="Proteomes" id="UP000236621">
    <property type="component" value="Unassembled WGS sequence"/>
</dbReference>
<feature type="compositionally biased region" description="Low complexity" evidence="1">
    <location>
        <begin position="1"/>
        <end position="13"/>
    </location>
</feature>
<evidence type="ECO:0000256" key="1">
    <source>
        <dbReference type="SAM" id="MobiDB-lite"/>
    </source>
</evidence>
<evidence type="ECO:0000313" key="3">
    <source>
        <dbReference type="Proteomes" id="UP000236621"/>
    </source>
</evidence>
<feature type="compositionally biased region" description="Polar residues" evidence="1">
    <location>
        <begin position="15"/>
        <end position="26"/>
    </location>
</feature>
<protein>
    <submittedName>
        <fullName evidence="2">Uncharacterized protein</fullName>
    </submittedName>
</protein>
<comment type="caution">
    <text evidence="2">The sequence shown here is derived from an EMBL/GenBank/DDBJ whole genome shotgun (WGS) entry which is preliminary data.</text>
</comment>
<dbReference type="AlphaFoldDB" id="A0A2K3QBH5"/>
<feature type="compositionally biased region" description="Pro residues" evidence="1">
    <location>
        <begin position="33"/>
        <end position="45"/>
    </location>
</feature>
<dbReference type="EMBL" id="NRSZ01000833">
    <property type="protein sequence ID" value="PNY24900.1"/>
    <property type="molecule type" value="Genomic_DNA"/>
</dbReference>
<proteinExistence type="predicted"/>
<name>A0A2K3QBH5_9HYPO</name>
<evidence type="ECO:0000313" key="2">
    <source>
        <dbReference type="EMBL" id="PNY24900.1"/>
    </source>
</evidence>
<keyword evidence="3" id="KW-1185">Reference proteome</keyword>
<sequence length="92" mass="9884">MAANTSSTTTPTPQRQPQAIHSNLSHCSSSPPACQPPSQPQPLPLAPTQTHLSPSPSPSPWPCSTALRSPRRPSPRPDSSLVSSVRRVWSLW</sequence>
<feature type="region of interest" description="Disordered" evidence="1">
    <location>
        <begin position="1"/>
        <end position="84"/>
    </location>
</feature>
<organism evidence="2 3">
    <name type="scientific">Tolypocladium capitatum</name>
    <dbReference type="NCBI Taxonomy" id="45235"/>
    <lineage>
        <taxon>Eukaryota</taxon>
        <taxon>Fungi</taxon>
        <taxon>Dikarya</taxon>
        <taxon>Ascomycota</taxon>
        <taxon>Pezizomycotina</taxon>
        <taxon>Sordariomycetes</taxon>
        <taxon>Hypocreomycetidae</taxon>
        <taxon>Hypocreales</taxon>
        <taxon>Ophiocordycipitaceae</taxon>
        <taxon>Tolypocladium</taxon>
    </lineage>
</organism>
<gene>
    <name evidence="2" type="ORF">TCAP_05165</name>
</gene>